<evidence type="ECO:0000256" key="6">
    <source>
        <dbReference type="ARBA" id="ARBA00022989"/>
    </source>
</evidence>
<dbReference type="Proteomes" id="UP000178812">
    <property type="component" value="Unassembled WGS sequence"/>
</dbReference>
<feature type="transmembrane region" description="Helical" evidence="8">
    <location>
        <begin position="561"/>
        <end position="580"/>
    </location>
</feature>
<evidence type="ECO:0000256" key="5">
    <source>
        <dbReference type="ARBA" id="ARBA00022692"/>
    </source>
</evidence>
<evidence type="ECO:0000313" key="12">
    <source>
        <dbReference type="Proteomes" id="UP000178812"/>
    </source>
</evidence>
<dbReference type="GO" id="GO:0005886">
    <property type="term" value="C:plasma membrane"/>
    <property type="evidence" value="ECO:0007669"/>
    <property type="project" value="UniProtKB-SubCell"/>
</dbReference>
<feature type="domain" description="Glycosyltransferase RgtA/B/C/D-like" evidence="9">
    <location>
        <begin position="62"/>
        <end position="207"/>
    </location>
</feature>
<keyword evidence="4" id="KW-0808">Transferase</keyword>
<dbReference type="PANTHER" id="PTHR33908">
    <property type="entry name" value="MANNOSYLTRANSFERASE YKCB-RELATED"/>
    <property type="match status" value="1"/>
</dbReference>
<feature type="transmembrane region" description="Helical" evidence="8">
    <location>
        <begin position="773"/>
        <end position="792"/>
    </location>
</feature>
<dbReference type="GO" id="GO:0009103">
    <property type="term" value="P:lipopolysaccharide biosynthetic process"/>
    <property type="evidence" value="ECO:0007669"/>
    <property type="project" value="UniProtKB-ARBA"/>
</dbReference>
<evidence type="ECO:0000256" key="1">
    <source>
        <dbReference type="ARBA" id="ARBA00004651"/>
    </source>
</evidence>
<feature type="domain" description="Glycosyltransferase RgtA/B/C/D-like" evidence="9">
    <location>
        <begin position="491"/>
        <end position="629"/>
    </location>
</feature>
<dbReference type="EMBL" id="MGFM01000017">
    <property type="protein sequence ID" value="OGM05851.1"/>
    <property type="molecule type" value="Genomic_DNA"/>
</dbReference>
<comment type="caution">
    <text evidence="11">The sequence shown here is derived from an EMBL/GenBank/DDBJ whole genome shotgun (WGS) entry which is preliminary data.</text>
</comment>
<organism evidence="11 12">
    <name type="scientific">Candidatus Woesebacteria bacterium GWB1_43_5</name>
    <dbReference type="NCBI Taxonomy" id="1802474"/>
    <lineage>
        <taxon>Bacteria</taxon>
        <taxon>Candidatus Woeseibacteriota</taxon>
    </lineage>
</organism>
<evidence type="ECO:0000313" key="11">
    <source>
        <dbReference type="EMBL" id="OGM05851.1"/>
    </source>
</evidence>
<feature type="transmembrane region" description="Helical" evidence="8">
    <location>
        <begin position="623"/>
        <end position="643"/>
    </location>
</feature>
<keyword evidence="7 8" id="KW-0472">Membrane</keyword>
<dbReference type="Pfam" id="PF16192">
    <property type="entry name" value="PMT_4TMC"/>
    <property type="match status" value="1"/>
</dbReference>
<feature type="transmembrane region" description="Helical" evidence="8">
    <location>
        <begin position="229"/>
        <end position="248"/>
    </location>
</feature>
<feature type="transmembrane region" description="Helical" evidence="8">
    <location>
        <begin position="288"/>
        <end position="305"/>
    </location>
</feature>
<feature type="domain" description="Protein O-mannosyl-transferase C-terminal four TM" evidence="10">
    <location>
        <begin position="670"/>
        <end position="820"/>
    </location>
</feature>
<keyword evidence="5 8" id="KW-0812">Transmembrane</keyword>
<feature type="transmembrane region" description="Helical" evidence="8">
    <location>
        <begin position="373"/>
        <end position="391"/>
    </location>
</feature>
<evidence type="ECO:0000256" key="2">
    <source>
        <dbReference type="ARBA" id="ARBA00022475"/>
    </source>
</evidence>
<name>A0A1F7WSU4_9BACT</name>
<feature type="transmembrane region" description="Helical" evidence="8">
    <location>
        <begin position="189"/>
        <end position="208"/>
    </location>
</feature>
<feature type="transmembrane region" description="Helical" evidence="8">
    <location>
        <begin position="156"/>
        <end position="183"/>
    </location>
</feature>
<dbReference type="InterPro" id="IPR032421">
    <property type="entry name" value="PMT_4TMC"/>
</dbReference>
<feature type="transmembrane region" description="Helical" evidence="8">
    <location>
        <begin position="718"/>
        <end position="738"/>
    </location>
</feature>
<reference evidence="11 12" key="1">
    <citation type="journal article" date="2016" name="Nat. Commun.">
        <title>Thousands of microbial genomes shed light on interconnected biogeochemical processes in an aquifer system.</title>
        <authorList>
            <person name="Anantharaman K."/>
            <person name="Brown C.T."/>
            <person name="Hug L.A."/>
            <person name="Sharon I."/>
            <person name="Castelle C.J."/>
            <person name="Probst A.J."/>
            <person name="Thomas B.C."/>
            <person name="Singh A."/>
            <person name="Wilkins M.J."/>
            <person name="Karaoz U."/>
            <person name="Brodie E.L."/>
            <person name="Williams K.H."/>
            <person name="Hubbard S.S."/>
            <person name="Banfield J.F."/>
        </authorList>
    </citation>
    <scope>NUCLEOTIDE SEQUENCE [LARGE SCALE GENOMIC DNA]</scope>
</reference>
<dbReference type="GO" id="GO:0016763">
    <property type="term" value="F:pentosyltransferase activity"/>
    <property type="evidence" value="ECO:0007669"/>
    <property type="project" value="TreeGrafter"/>
</dbReference>
<feature type="transmembrane region" description="Helical" evidence="8">
    <location>
        <begin position="260"/>
        <end position="279"/>
    </location>
</feature>
<evidence type="ECO:0008006" key="13">
    <source>
        <dbReference type="Google" id="ProtNLM"/>
    </source>
</evidence>
<evidence type="ECO:0000256" key="7">
    <source>
        <dbReference type="ARBA" id="ARBA00023136"/>
    </source>
</evidence>
<proteinExistence type="predicted"/>
<feature type="transmembrane region" description="Helical" evidence="8">
    <location>
        <begin position="750"/>
        <end position="767"/>
    </location>
</feature>
<feature type="transmembrane region" description="Helical" evidence="8">
    <location>
        <begin position="799"/>
        <end position="817"/>
    </location>
</feature>
<dbReference type="InterPro" id="IPR050297">
    <property type="entry name" value="LipidA_mod_glycosyltrf_83"/>
</dbReference>
<protein>
    <recommendedName>
        <fullName evidence="13">Dolichyl-phosphate-mannose--protein mannosyltransferase</fullName>
    </recommendedName>
</protein>
<evidence type="ECO:0000259" key="10">
    <source>
        <dbReference type="Pfam" id="PF16192"/>
    </source>
</evidence>
<evidence type="ECO:0000256" key="8">
    <source>
        <dbReference type="SAM" id="Phobius"/>
    </source>
</evidence>
<keyword evidence="3" id="KW-0328">Glycosyltransferase</keyword>
<evidence type="ECO:0000256" key="3">
    <source>
        <dbReference type="ARBA" id="ARBA00022676"/>
    </source>
</evidence>
<accession>A0A1F7WSU4</accession>
<feature type="transmembrane region" description="Helical" evidence="8">
    <location>
        <begin position="511"/>
        <end position="532"/>
    </location>
</feature>
<keyword evidence="2" id="KW-1003">Cell membrane</keyword>
<dbReference type="PANTHER" id="PTHR33908:SF11">
    <property type="entry name" value="MEMBRANE PROTEIN"/>
    <property type="match status" value="1"/>
</dbReference>
<dbReference type="AlphaFoldDB" id="A0A1F7WSU4"/>
<feature type="transmembrane region" description="Helical" evidence="8">
    <location>
        <begin position="311"/>
        <end position="328"/>
    </location>
</feature>
<sequence length="837" mass="97046">MLVRNKIQKLVFFCLFAFAVRLIFSQLPSFEIDMNAWLAWAWRMKGFGPAGFYSDQVWTQYTPGFLYWLWGLASLGWANELMIKTTVILADIMTGLVIWKIVSAKSEKLANLSFFLYVLNPVIIFTGSVWGQIDGILTLFLVASSYFLIEKKNAAIGAFFWALAFLIKPQAIVFLPAAFLAIFGSKLNVRNYIYFVLVSFVTLLVFSLPFFPNNPIFGLPQLVGKMTGYYNYTSVFAFNIWTVLVGMWKQDNATFLGLSYQFWGVALYLLSLAFIFFRFRKDITRKEIQYLVIALSLFAAFLFPTRVHERYLFPMFAFLLISAGLFSSRLLLGSFIGLSIFNFLNLYHPYAYYSENFLRSEGLLRLTGNLSKPITVLSTLFFFGVIKLLKYEKNIVVSMYRYIDTRDKHGKNGIEERFPKINFGQKNLKFILISILAFSFATRIFALSSPTNEYFDEVYHAFTARRMLHGDIRAWEWWNTPPEGFAYEWTHPPLAKFGMVLGMAVFGENAFGWRFPGAILGVVSIYLVYLIAKSLFKDELIGILAAGVFSLDGLSLVMSRIAMNDIYFLAFALASLYFYLKGRNFVSAVFFGLSLASKWSAVWLVPIIFVAHFVLSKKLNRSYLFFVLVPPLIYLASYLPFFVQGHTFKQFFNINAITKCFGQTPCDQSFGLQQQMWWYHTNLVATHSYTSPWWSWPLNARPVYLYTSEIVNGMVSRIYLIGNPFVFWLGLLGVLAVFYRALKDRPRKNILLFVIFAYLIFFVPWALSPRIMFLYHYLPSIPFMCISLAYLLRRYPKAITYLLVPSALVFLYFYPHWTGLWVPEWLDTSYYWFSSWR</sequence>
<keyword evidence="6 8" id="KW-1133">Transmembrane helix</keyword>
<evidence type="ECO:0000256" key="4">
    <source>
        <dbReference type="ARBA" id="ARBA00022679"/>
    </source>
</evidence>
<feature type="transmembrane region" description="Helical" evidence="8">
    <location>
        <begin position="427"/>
        <end position="446"/>
    </location>
</feature>
<dbReference type="InterPro" id="IPR038731">
    <property type="entry name" value="RgtA/B/C-like"/>
</dbReference>
<dbReference type="Pfam" id="PF13231">
    <property type="entry name" value="PMT_2"/>
    <property type="match status" value="2"/>
</dbReference>
<comment type="subcellular location">
    <subcellularLocation>
        <location evidence="1">Cell membrane</location>
        <topology evidence="1">Multi-pass membrane protein</topology>
    </subcellularLocation>
</comment>
<feature type="transmembrane region" description="Helical" evidence="8">
    <location>
        <begin position="109"/>
        <end position="127"/>
    </location>
</feature>
<feature type="transmembrane region" description="Helical" evidence="8">
    <location>
        <begin position="586"/>
        <end position="611"/>
    </location>
</feature>
<gene>
    <name evidence="11" type="ORF">A2125_02565</name>
</gene>
<evidence type="ECO:0000259" key="9">
    <source>
        <dbReference type="Pfam" id="PF13231"/>
    </source>
</evidence>